<protein>
    <submittedName>
        <fullName evidence="1">Uncharacterized protein</fullName>
    </submittedName>
</protein>
<proteinExistence type="predicted"/>
<dbReference type="AlphaFoldDB" id="A0A9W9G7P2"/>
<evidence type="ECO:0000313" key="1">
    <source>
        <dbReference type="EMBL" id="KAJ5113666.1"/>
    </source>
</evidence>
<sequence>MFGNIFFLPIDSSLSDAHLLYRMMGILEHKEMTLTVFPESKGVKNCYSFPVTGTVQAQIYKDAIAMVEAWIRDLPTKGLPFDRKAIF</sequence>
<reference evidence="1" key="2">
    <citation type="journal article" date="2023" name="IMA Fungus">
        <title>Comparative genomic study of the Penicillium genus elucidates a diverse pangenome and 15 lateral gene transfer events.</title>
        <authorList>
            <person name="Petersen C."/>
            <person name="Sorensen T."/>
            <person name="Nielsen M.R."/>
            <person name="Sondergaard T.E."/>
            <person name="Sorensen J.L."/>
            <person name="Fitzpatrick D.A."/>
            <person name="Frisvad J.C."/>
            <person name="Nielsen K.L."/>
        </authorList>
    </citation>
    <scope>NUCLEOTIDE SEQUENCE</scope>
    <source>
        <strain evidence="1">IBT 30069</strain>
    </source>
</reference>
<dbReference type="Proteomes" id="UP001149165">
    <property type="component" value="Unassembled WGS sequence"/>
</dbReference>
<name>A0A9W9G7P2_9EURO</name>
<reference evidence="1" key="1">
    <citation type="submission" date="2022-11" db="EMBL/GenBank/DDBJ databases">
        <authorList>
            <person name="Petersen C."/>
        </authorList>
    </citation>
    <scope>NUCLEOTIDE SEQUENCE</scope>
    <source>
        <strain evidence="1">IBT 30069</strain>
    </source>
</reference>
<evidence type="ECO:0000313" key="2">
    <source>
        <dbReference type="Proteomes" id="UP001149165"/>
    </source>
</evidence>
<keyword evidence="2" id="KW-1185">Reference proteome</keyword>
<dbReference type="EMBL" id="JAPQKH010000002">
    <property type="protein sequence ID" value="KAJ5113666.1"/>
    <property type="molecule type" value="Genomic_DNA"/>
</dbReference>
<organism evidence="1 2">
    <name type="scientific">Penicillium angulare</name>
    <dbReference type="NCBI Taxonomy" id="116970"/>
    <lineage>
        <taxon>Eukaryota</taxon>
        <taxon>Fungi</taxon>
        <taxon>Dikarya</taxon>
        <taxon>Ascomycota</taxon>
        <taxon>Pezizomycotina</taxon>
        <taxon>Eurotiomycetes</taxon>
        <taxon>Eurotiomycetidae</taxon>
        <taxon>Eurotiales</taxon>
        <taxon>Aspergillaceae</taxon>
        <taxon>Penicillium</taxon>
    </lineage>
</organism>
<gene>
    <name evidence="1" type="ORF">N7456_002200</name>
</gene>
<accession>A0A9W9G7P2</accession>
<dbReference type="OrthoDB" id="10536579at2759"/>
<comment type="caution">
    <text evidence="1">The sequence shown here is derived from an EMBL/GenBank/DDBJ whole genome shotgun (WGS) entry which is preliminary data.</text>
</comment>